<evidence type="ECO:0000313" key="2">
    <source>
        <dbReference type="EMBL" id="VEF07286.1"/>
    </source>
</evidence>
<dbReference type="Proteomes" id="UP000269903">
    <property type="component" value="Chromosome"/>
</dbReference>
<gene>
    <name evidence="2" type="ORF">NCTC6180_01085</name>
</gene>
<feature type="domain" description="Cell wall elongation regulator TseB-like" evidence="1">
    <location>
        <begin position="45"/>
        <end position="85"/>
    </location>
</feature>
<proteinExistence type="predicted"/>
<dbReference type="InterPro" id="IPR041401">
    <property type="entry name" value="TseB-like_dom"/>
</dbReference>
<dbReference type="AlphaFoldDB" id="A0A7Z8ZVB2"/>
<dbReference type="EMBL" id="LR134317">
    <property type="protein sequence ID" value="VEF07286.1"/>
    <property type="molecule type" value="Genomic_DNA"/>
</dbReference>
<accession>A0A7Z8ZVB2</accession>
<sequence>MDKHTRLKTVLYQCASLVVLLCLGVMSMFYLAVHDQFDKKSRLAEIAKSRAGVISIDHIDCYHGTQSYLSLFGKNKAGNTIIVTIEEQSEQLLLSRPSNGISAKEAQEIAYHAGARTIEAVTFGIENHKRIWEVAAQNGYYLIDFKTAKVIKKEVL</sequence>
<dbReference type="SUPFAM" id="SSF54403">
    <property type="entry name" value="Cystatin/monellin"/>
    <property type="match status" value="2"/>
</dbReference>
<evidence type="ECO:0000259" key="1">
    <source>
        <dbReference type="Pfam" id="PF17881"/>
    </source>
</evidence>
<dbReference type="Gene3D" id="3.10.450.40">
    <property type="match status" value="2"/>
</dbReference>
<dbReference type="Pfam" id="PF17881">
    <property type="entry name" value="TseB"/>
    <property type="match status" value="1"/>
</dbReference>
<protein>
    <submittedName>
        <fullName evidence="2">Membrane protein</fullName>
    </submittedName>
</protein>
<reference evidence="2 3" key="1">
    <citation type="submission" date="2018-12" db="EMBL/GenBank/DDBJ databases">
        <authorList>
            <consortium name="Pathogen Informatics"/>
        </authorList>
    </citation>
    <scope>NUCLEOTIDE SEQUENCE [LARGE SCALE GENOMIC DNA]</scope>
    <source>
        <strain evidence="2 3">NCTC6180</strain>
    </source>
</reference>
<dbReference type="InterPro" id="IPR046350">
    <property type="entry name" value="Cystatin_sf"/>
</dbReference>
<name>A0A7Z8ZVB2_STRSZ</name>
<evidence type="ECO:0000313" key="3">
    <source>
        <dbReference type="Proteomes" id="UP000269903"/>
    </source>
</evidence>
<organism evidence="2 3">
    <name type="scientific">Streptococcus equi subsp. zooepidemicus</name>
    <dbReference type="NCBI Taxonomy" id="40041"/>
    <lineage>
        <taxon>Bacteria</taxon>
        <taxon>Bacillati</taxon>
        <taxon>Bacillota</taxon>
        <taxon>Bacilli</taxon>
        <taxon>Lactobacillales</taxon>
        <taxon>Streptococcaceae</taxon>
        <taxon>Streptococcus</taxon>
    </lineage>
</organism>